<reference evidence="1" key="1">
    <citation type="journal article" date="2021" name="Environ. Microbiol.">
        <title>Gene family expansions and transcriptome signatures uncover fungal adaptations to wood decay.</title>
        <authorList>
            <person name="Hage H."/>
            <person name="Miyauchi S."/>
            <person name="Viragh M."/>
            <person name="Drula E."/>
            <person name="Min B."/>
            <person name="Chaduli D."/>
            <person name="Navarro D."/>
            <person name="Favel A."/>
            <person name="Norest M."/>
            <person name="Lesage-Meessen L."/>
            <person name="Balint B."/>
            <person name="Merenyi Z."/>
            <person name="de Eugenio L."/>
            <person name="Morin E."/>
            <person name="Martinez A.T."/>
            <person name="Baldrian P."/>
            <person name="Stursova M."/>
            <person name="Martinez M.J."/>
            <person name="Novotny C."/>
            <person name="Magnuson J.K."/>
            <person name="Spatafora J.W."/>
            <person name="Maurice S."/>
            <person name="Pangilinan J."/>
            <person name="Andreopoulos W."/>
            <person name="LaButti K."/>
            <person name="Hundley H."/>
            <person name="Na H."/>
            <person name="Kuo A."/>
            <person name="Barry K."/>
            <person name="Lipzen A."/>
            <person name="Henrissat B."/>
            <person name="Riley R."/>
            <person name="Ahrendt S."/>
            <person name="Nagy L.G."/>
            <person name="Grigoriev I.V."/>
            <person name="Martin F."/>
            <person name="Rosso M.N."/>
        </authorList>
    </citation>
    <scope>NUCLEOTIDE SEQUENCE</scope>
    <source>
        <strain evidence="1">CBS 384.51</strain>
    </source>
</reference>
<keyword evidence="2" id="KW-1185">Reference proteome</keyword>
<comment type="caution">
    <text evidence="1">The sequence shown here is derived from an EMBL/GenBank/DDBJ whole genome shotgun (WGS) entry which is preliminary data.</text>
</comment>
<accession>A0ACB8TX41</accession>
<proteinExistence type="predicted"/>
<protein>
    <submittedName>
        <fullName evidence="1">Uncharacterized protein</fullName>
    </submittedName>
</protein>
<evidence type="ECO:0000313" key="2">
    <source>
        <dbReference type="Proteomes" id="UP001055072"/>
    </source>
</evidence>
<dbReference type="EMBL" id="MU274924">
    <property type="protein sequence ID" value="KAI0086379.1"/>
    <property type="molecule type" value="Genomic_DNA"/>
</dbReference>
<name>A0ACB8TX41_9APHY</name>
<gene>
    <name evidence="1" type="ORF">BDY19DRAFT_995986</name>
</gene>
<organism evidence="1 2">
    <name type="scientific">Irpex rosettiformis</name>
    <dbReference type="NCBI Taxonomy" id="378272"/>
    <lineage>
        <taxon>Eukaryota</taxon>
        <taxon>Fungi</taxon>
        <taxon>Dikarya</taxon>
        <taxon>Basidiomycota</taxon>
        <taxon>Agaricomycotina</taxon>
        <taxon>Agaricomycetes</taxon>
        <taxon>Polyporales</taxon>
        <taxon>Irpicaceae</taxon>
        <taxon>Irpex</taxon>
    </lineage>
</organism>
<dbReference type="Proteomes" id="UP001055072">
    <property type="component" value="Unassembled WGS sequence"/>
</dbReference>
<evidence type="ECO:0000313" key="1">
    <source>
        <dbReference type="EMBL" id="KAI0086379.1"/>
    </source>
</evidence>
<sequence>MSDSSSDPHWSNSVIPKIVNIIAYTLFSGWHAYFAYDGMYDAGAGKITYITPAPWAFLIWPAIHLLLLGTVIYQFTENGRRIIVEGASWRFFMLMAFNGLYVYLWAHHEYLLAFLVSIVVYSLVSSIYDVVVNLQQEGLVAADEIFIYTPFSLYYDWTVILIYLSGFSAFGIDASTDSAGAGTKACVFLTLFVLNGSCGVRGGLCGAITIAWYLWAVFVYQTSSGFVHESVLVFAVLASSWAAFTLIASVAMVLVDPRSLQEDEESTSLLGS</sequence>